<comment type="caution">
    <text evidence="2">The sequence shown here is derived from an EMBL/GenBank/DDBJ whole genome shotgun (WGS) entry which is preliminary data.</text>
</comment>
<feature type="domain" description="DUF547" evidence="1">
    <location>
        <begin position="48"/>
        <end position="164"/>
    </location>
</feature>
<keyword evidence="3" id="KW-1185">Reference proteome</keyword>
<proteinExistence type="predicted"/>
<dbReference type="AlphaFoldDB" id="A0A4R5D310"/>
<dbReference type="PANTHER" id="PTHR46361:SF3">
    <property type="entry name" value="ELECTRON CARRIER_ PROTEIN DISULFIDE OXIDOREDUCTASE"/>
    <property type="match status" value="1"/>
</dbReference>
<name>A0A4R5D310_9FLAO</name>
<accession>A0A4R5D310</accession>
<dbReference type="PANTHER" id="PTHR46361">
    <property type="entry name" value="ELECTRON CARRIER/ PROTEIN DISULFIDE OXIDOREDUCTASE"/>
    <property type="match status" value="1"/>
</dbReference>
<evidence type="ECO:0000259" key="1">
    <source>
        <dbReference type="Pfam" id="PF04784"/>
    </source>
</evidence>
<dbReference type="OrthoDB" id="526867at2"/>
<gene>
    <name evidence="2" type="ORF">E0F91_01140</name>
</gene>
<organism evidence="2 3">
    <name type="scientific">Flavobacterium sandaracinum</name>
    <dbReference type="NCBI Taxonomy" id="2541733"/>
    <lineage>
        <taxon>Bacteria</taxon>
        <taxon>Pseudomonadati</taxon>
        <taxon>Bacteroidota</taxon>
        <taxon>Flavobacteriia</taxon>
        <taxon>Flavobacteriales</taxon>
        <taxon>Flavobacteriaceae</taxon>
        <taxon>Flavobacterium</taxon>
    </lineage>
</organism>
<reference evidence="2 3" key="1">
    <citation type="submission" date="2019-03" db="EMBL/GenBank/DDBJ databases">
        <title>Flavobacterium LB-D12 sp. nov., isolated from arctic soil.</title>
        <authorList>
            <person name="Chaudhary D.K."/>
        </authorList>
    </citation>
    <scope>NUCLEOTIDE SEQUENCE [LARGE SCALE GENOMIC DNA]</scope>
    <source>
        <strain evidence="2 3">LB-D12</strain>
    </source>
</reference>
<dbReference type="EMBL" id="SMFN01000001">
    <property type="protein sequence ID" value="TDE07722.1"/>
    <property type="molecule type" value="Genomic_DNA"/>
</dbReference>
<dbReference type="Pfam" id="PF04784">
    <property type="entry name" value="DUF547"/>
    <property type="match status" value="1"/>
</dbReference>
<dbReference type="Proteomes" id="UP000294644">
    <property type="component" value="Unassembled WGS sequence"/>
</dbReference>
<protein>
    <submittedName>
        <fullName evidence="2">DUF547 domain-containing protein</fullName>
    </submittedName>
</protein>
<sequence>MVLKNYYTALSEEILATAKSDGDSSALRRQLFYILPSKLENSLDCDDLRKTFWINIYHAFYLIISKETLDNTFIYEAKRIKIARSILSLNDIEHGILRKLKYKMGFGYLTNPFYSDFIKACAVQELDYRIHFALGSIYLEKTTVDYYDSTIIETQLIQTTNNFIQSETKFDSKLKLIRTSRFLFSYFRDFGGMRSVKQLLQTSLKKDIKGYRLQFKSTKKKDKSKVIAFPLATKSDFKKIQY</sequence>
<evidence type="ECO:0000313" key="3">
    <source>
        <dbReference type="Proteomes" id="UP000294644"/>
    </source>
</evidence>
<evidence type="ECO:0000313" key="2">
    <source>
        <dbReference type="EMBL" id="TDE07722.1"/>
    </source>
</evidence>
<dbReference type="InterPro" id="IPR006869">
    <property type="entry name" value="DUF547"/>
</dbReference>